<keyword evidence="2" id="KW-0472">Membrane</keyword>
<keyword evidence="5" id="KW-1185">Reference proteome</keyword>
<evidence type="ECO:0000256" key="2">
    <source>
        <dbReference type="SAM" id="Phobius"/>
    </source>
</evidence>
<feature type="compositionally biased region" description="Basic and acidic residues" evidence="1">
    <location>
        <begin position="806"/>
        <end position="817"/>
    </location>
</feature>
<name>A0AAW0BEY5_9AGAR</name>
<feature type="compositionally biased region" description="Basic and acidic residues" evidence="1">
    <location>
        <begin position="681"/>
        <end position="694"/>
    </location>
</feature>
<feature type="transmembrane region" description="Helical" evidence="2">
    <location>
        <begin position="240"/>
        <end position="259"/>
    </location>
</feature>
<keyword evidence="2" id="KW-0812">Transmembrane</keyword>
<accession>A0AAW0BEY5</accession>
<dbReference type="EMBL" id="JAYKXP010000124">
    <property type="protein sequence ID" value="KAK7024457.1"/>
    <property type="molecule type" value="Genomic_DNA"/>
</dbReference>
<feature type="region of interest" description="Disordered" evidence="1">
    <location>
        <begin position="849"/>
        <end position="892"/>
    </location>
</feature>
<feature type="transmembrane region" description="Helical" evidence="2">
    <location>
        <begin position="206"/>
        <end position="228"/>
    </location>
</feature>
<feature type="transmembrane region" description="Helical" evidence="2">
    <location>
        <begin position="94"/>
        <end position="111"/>
    </location>
</feature>
<feature type="domain" description="DUF6535" evidence="3">
    <location>
        <begin position="73"/>
        <end position="236"/>
    </location>
</feature>
<dbReference type="InterPro" id="IPR045338">
    <property type="entry name" value="DUF6535"/>
</dbReference>
<evidence type="ECO:0000256" key="1">
    <source>
        <dbReference type="SAM" id="MobiDB-lite"/>
    </source>
</evidence>
<organism evidence="4 5">
    <name type="scientific">Paramarasmius palmivorus</name>
    <dbReference type="NCBI Taxonomy" id="297713"/>
    <lineage>
        <taxon>Eukaryota</taxon>
        <taxon>Fungi</taxon>
        <taxon>Dikarya</taxon>
        <taxon>Basidiomycota</taxon>
        <taxon>Agaricomycotina</taxon>
        <taxon>Agaricomycetes</taxon>
        <taxon>Agaricomycetidae</taxon>
        <taxon>Agaricales</taxon>
        <taxon>Marasmiineae</taxon>
        <taxon>Marasmiaceae</taxon>
        <taxon>Paramarasmius</taxon>
    </lineage>
</organism>
<keyword evidence="2" id="KW-1133">Transmembrane helix</keyword>
<proteinExistence type="predicted"/>
<evidence type="ECO:0000313" key="4">
    <source>
        <dbReference type="EMBL" id="KAK7024457.1"/>
    </source>
</evidence>
<feature type="compositionally biased region" description="Polar residues" evidence="1">
    <location>
        <begin position="787"/>
        <end position="805"/>
    </location>
</feature>
<feature type="region of interest" description="Disordered" evidence="1">
    <location>
        <begin position="657"/>
        <end position="756"/>
    </location>
</feature>
<gene>
    <name evidence="4" type="ORF">VNI00_016308</name>
</gene>
<feature type="region of interest" description="Disordered" evidence="1">
    <location>
        <begin position="1"/>
        <end position="60"/>
    </location>
</feature>
<feature type="region of interest" description="Disordered" evidence="1">
    <location>
        <begin position="769"/>
        <end position="823"/>
    </location>
</feature>
<feature type="compositionally biased region" description="Basic and acidic residues" evidence="1">
    <location>
        <begin position="883"/>
        <end position="892"/>
    </location>
</feature>
<dbReference type="Pfam" id="PF20153">
    <property type="entry name" value="DUF6535"/>
    <property type="match status" value="1"/>
</dbReference>
<evidence type="ECO:0000259" key="3">
    <source>
        <dbReference type="Pfam" id="PF20153"/>
    </source>
</evidence>
<reference evidence="4 5" key="1">
    <citation type="submission" date="2024-01" db="EMBL/GenBank/DDBJ databases">
        <title>A draft genome for a cacao thread blight-causing isolate of Paramarasmius palmivorus.</title>
        <authorList>
            <person name="Baruah I.K."/>
            <person name="Bukari Y."/>
            <person name="Amoako-Attah I."/>
            <person name="Meinhardt L.W."/>
            <person name="Bailey B.A."/>
            <person name="Cohen S.P."/>
        </authorList>
    </citation>
    <scope>NUCLEOTIDE SEQUENCE [LARGE SCALE GENOMIC DNA]</scope>
    <source>
        <strain evidence="4 5">GH-12</strain>
    </source>
</reference>
<feature type="transmembrane region" description="Helical" evidence="2">
    <location>
        <begin position="150"/>
        <end position="172"/>
    </location>
</feature>
<dbReference type="AlphaFoldDB" id="A0AAW0BEY5"/>
<dbReference type="Proteomes" id="UP001383192">
    <property type="component" value="Unassembled WGS sequence"/>
</dbReference>
<comment type="caution">
    <text evidence="4">The sequence shown here is derived from an EMBL/GenBank/DDBJ whole genome shotgun (WGS) entry which is preliminary data.</text>
</comment>
<sequence>MDKDLSREDSERRQKEERTRKAYEQLGRDLEKEHWEQKEQKWDEEESRKKEKKTEEEEDKWKKEVVEPAYEKLQAEVKKYDDGMIAGYKEDIDTLLVFAGLFSAVVTAFLIESYQWLSEDTTVIILTQISQQLNGTQTQLAPFTPEASSIRINCFWFLSLIFSLTSALFGLLCKQWLREHQRDVPTRTSGEDLALRQLRRDSFEKWGVASFLSALPILLELALVFFFVGVLDLLWTLQHILFGICFTAISLSVGLYFLTTILPTITISRDQAQFIDTEDENYNHHHDFGQLAYQFICPYKSPQAWAVYKLFTTLPKPLLHFPAINNFTKTHLRPLWDHVHAQTSTWSTFDLRVVRQFDQKVFATRYSFLFELQVYKLRALQWAVTMFRDSPSMVPHLENVLKTLPRSVAISTVLDRWDIAMWEGSERDVGKYLRYPTDFLPLPKPVIGDPLLHFRDGIELLFLSQLGNAYVERFLVIPDIFQNVYLNRIEDIFLLTRMSKTLRFCIPVPLAIALWSHKEPQLRQLGLRLLRHYEDSWKPSPGYDEERHNQERVAFVSALVEHIMDRDQPSVLLTSKKGQEFIRFIHNEFLIRQLYRHSLLEDDWIFRPGWLEAIQKVQRVGKLPDDYFAPLGPRRGEDLPPSVQPLQLESIQYSLDTVRPQPDDPGDEDEESSLSHPSTDNVEKSIEIQVHRPQIDTTGEVPDLAGDTLIPGSADQGGSGLQAINESDPLRTDNGGPGAPRRTVAEGAEPNHPNNYGAQAAEVVHLSARDDEPAVPTEAVSPDTDPDQFTQATEDGAQATSSSLERQGEPAGVDHGEQGIVNAEDITADFDRGVHTVSDNISLVILEPPDLRVAGTGSSRQGDSEGGDGVSGRIGWNPTNDPNDLRVHWFRP</sequence>
<protein>
    <recommendedName>
        <fullName evidence="3">DUF6535 domain-containing protein</fullName>
    </recommendedName>
</protein>
<evidence type="ECO:0000313" key="5">
    <source>
        <dbReference type="Proteomes" id="UP001383192"/>
    </source>
</evidence>